<evidence type="ECO:0000313" key="8">
    <source>
        <dbReference type="EMBL" id="GFH58522.1"/>
    </source>
</evidence>
<sequence>MFADELKGNASKKRQEQAKLRRQKLKEERRKKEQEKQKNELENGNIEAPNTKATSAEIDIDSLKKEAAASSSSNKSSSAVEIALQQRKLRNDAKLLHRSATVLQAFRRSYRSTQKLVHEQTDILEKRLMDLQTLSKIISQKTQKRYCPPPALTNTMLNQLLYITHTTARYQSVPSLISDQHVSEKRYYSKISPMITNRHVNLLVVLIQYAILPGLHSQDDHLDPAIVWMESKQGQNKFLKLIRLVLCLIAVKKSSGAFLATDTQAAVLLDFIGDIVGIGEESVSENVVQFCKQYLFKQEVRQKPIVLGRRPLSLGFFDLIQLLRSLLLFPSGQKVNVIPPSADRERRNCIPQHERLRSSAFFALLMKIAKHENDLILKSRIVKEIFTVPILTWKMEKKLIDDLLGSEKKGGMPLFLEYISAFMDYHSNELHSLSSVLAMDDTTLTICPSQPVLSMCANFVQLGVSCPVLNGSNKSLFEYKAATLYFNFMSIVVDAVPRAAFSSRDSEMGWLKKGSVLSPIVLSNVVRDQCKIFTSESFVREIFRIACNKEVLGTDNILKKKDSKDIKMEEELASIKTQSATALAAKEASIDRTTNFWQKSKWAKNLKNIFTGKEKRKDSNKSGKGALMNTSSLSRELASGQHDDIPKPGDRLKKTETQDIESQVKLFFALTRAYSIIISRWGGGGREVINLYTSSSTTKLQKIISESADPIVIPLLNVLSFSTPFLSSSWGIIQSRSNVIKDLHGLTDTKQCSIPVGSRQLTVKIKNGRISFEDEIGSAVLLLMLASLSHSLIVTDDIELHEMQTPLPIHHLRRCILLLKGLIYRACCLDLSQGKEPTHFGLALFGYSSKIMRDLYDRSSRRALCAPKHWIINDLLEDQIRRCKSYDDYTALLKEPVLRVSPYLVSFKRRLKLFERITTTNREDIQGRNDGHSFRPGIHVHIMRGRVLEDGLNHLNKLGSNLRRRLIVQYVNAAGATEAGLDAGGLFKEFWTDLSTQSFDPNWALFAETQDGLLYPNPSSRAAHGGDSIVLFEFLGRILGKAIYENITIQPQFAHFFLSFLRGDYNFLHMLPDLSTMDRTLYNNLMFLKTYEGNAEDLCLTFSVTKEEFGKKTPIPLIPNGLEKDVTDLNKHRYIGLVAKHYVCDSVKEQSEAFRRGLWDVIDKKWLQIFNEPELQVVISGPTNGKIDVDDMKANTRLTGGYTILDPNIRRFWKVLSSFTDQQRADLLRFVTSCERPPPLGFGSMNPPFTIQRVSISSDSEKLPTASTCFNILKLPTYSSEKVLKDRLLYAVKSGTGFELT</sequence>
<dbReference type="Pfam" id="PF00632">
    <property type="entry name" value="HECT"/>
    <property type="match status" value="1"/>
</dbReference>
<dbReference type="InterPro" id="IPR044611">
    <property type="entry name" value="E3A/B/C-like"/>
</dbReference>
<dbReference type="PROSITE" id="PS50237">
    <property type="entry name" value="HECT"/>
    <property type="match status" value="1"/>
</dbReference>
<feature type="region of interest" description="Disordered" evidence="6">
    <location>
        <begin position="634"/>
        <end position="656"/>
    </location>
</feature>
<evidence type="ECO:0000256" key="3">
    <source>
        <dbReference type="ARBA" id="ARBA00022679"/>
    </source>
</evidence>
<evidence type="ECO:0000259" key="7">
    <source>
        <dbReference type="PROSITE" id="PS50237"/>
    </source>
</evidence>
<evidence type="ECO:0000256" key="2">
    <source>
        <dbReference type="ARBA" id="ARBA00012485"/>
    </source>
</evidence>
<evidence type="ECO:0000256" key="5">
    <source>
        <dbReference type="PROSITE-ProRule" id="PRU00104"/>
    </source>
</evidence>
<dbReference type="PANTHER" id="PTHR45700:SF2">
    <property type="entry name" value="UBIQUITIN-PROTEIN LIGASE E3C"/>
    <property type="match status" value="1"/>
</dbReference>
<dbReference type="Gene3D" id="3.90.1750.10">
    <property type="entry name" value="Hect, E3 ligase catalytic domains"/>
    <property type="match status" value="1"/>
</dbReference>
<dbReference type="GO" id="GO:0016874">
    <property type="term" value="F:ligase activity"/>
    <property type="evidence" value="ECO:0007669"/>
    <property type="project" value="UniProtKB-KW"/>
</dbReference>
<proteinExistence type="predicted"/>
<gene>
    <name evidence="8" type="ORF">CTEN210_14998</name>
</gene>
<dbReference type="SUPFAM" id="SSF56204">
    <property type="entry name" value="Hect, E3 ligase catalytic domain"/>
    <property type="match status" value="1"/>
</dbReference>
<keyword evidence="4 5" id="KW-0833">Ubl conjugation pathway</keyword>
<dbReference type="GO" id="GO:0006511">
    <property type="term" value="P:ubiquitin-dependent protein catabolic process"/>
    <property type="evidence" value="ECO:0007669"/>
    <property type="project" value="TreeGrafter"/>
</dbReference>
<organism evidence="8 9">
    <name type="scientific">Chaetoceros tenuissimus</name>
    <dbReference type="NCBI Taxonomy" id="426638"/>
    <lineage>
        <taxon>Eukaryota</taxon>
        <taxon>Sar</taxon>
        <taxon>Stramenopiles</taxon>
        <taxon>Ochrophyta</taxon>
        <taxon>Bacillariophyta</taxon>
        <taxon>Coscinodiscophyceae</taxon>
        <taxon>Chaetocerotophycidae</taxon>
        <taxon>Chaetocerotales</taxon>
        <taxon>Chaetocerotaceae</taxon>
        <taxon>Chaetoceros</taxon>
    </lineage>
</organism>
<keyword evidence="3" id="KW-0808">Transferase</keyword>
<accession>A0AAD3D6T1</accession>
<dbReference type="Proteomes" id="UP001054902">
    <property type="component" value="Unassembled WGS sequence"/>
</dbReference>
<feature type="compositionally biased region" description="Basic and acidic residues" evidence="6">
    <location>
        <begin position="1"/>
        <end position="41"/>
    </location>
</feature>
<keyword evidence="8" id="KW-0436">Ligase</keyword>
<reference evidence="8 9" key="1">
    <citation type="journal article" date="2021" name="Sci. Rep.">
        <title>The genome of the diatom Chaetoceros tenuissimus carries an ancient integrated fragment of an extant virus.</title>
        <authorList>
            <person name="Hongo Y."/>
            <person name="Kimura K."/>
            <person name="Takaki Y."/>
            <person name="Yoshida Y."/>
            <person name="Baba S."/>
            <person name="Kobayashi G."/>
            <person name="Nagasaki K."/>
            <person name="Hano T."/>
            <person name="Tomaru Y."/>
        </authorList>
    </citation>
    <scope>NUCLEOTIDE SEQUENCE [LARGE SCALE GENOMIC DNA]</scope>
    <source>
        <strain evidence="8 9">NIES-3715</strain>
    </source>
</reference>
<name>A0AAD3D6T1_9STRA</name>
<dbReference type="EMBL" id="BLLK01000062">
    <property type="protein sequence ID" value="GFH58522.1"/>
    <property type="molecule type" value="Genomic_DNA"/>
</dbReference>
<feature type="active site" description="Glycyl thioester intermediate" evidence="5">
    <location>
        <position position="1269"/>
    </location>
</feature>
<comment type="caution">
    <text evidence="8">The sequence shown here is derived from an EMBL/GenBank/DDBJ whole genome shotgun (WGS) entry which is preliminary data.</text>
</comment>
<dbReference type="EC" id="2.3.2.26" evidence="2"/>
<keyword evidence="9" id="KW-1185">Reference proteome</keyword>
<dbReference type="SMART" id="SM00119">
    <property type="entry name" value="HECTc"/>
    <property type="match status" value="1"/>
</dbReference>
<dbReference type="InterPro" id="IPR000569">
    <property type="entry name" value="HECT_dom"/>
</dbReference>
<protein>
    <recommendedName>
        <fullName evidence="2">HECT-type E3 ubiquitin transferase</fullName>
        <ecNumber evidence="2">2.3.2.26</ecNumber>
    </recommendedName>
</protein>
<feature type="domain" description="HECT" evidence="7">
    <location>
        <begin position="958"/>
        <end position="1301"/>
    </location>
</feature>
<feature type="compositionally biased region" description="Basic and acidic residues" evidence="6">
    <location>
        <begin position="641"/>
        <end position="656"/>
    </location>
</feature>
<evidence type="ECO:0000313" key="9">
    <source>
        <dbReference type="Proteomes" id="UP001054902"/>
    </source>
</evidence>
<dbReference type="InterPro" id="IPR035983">
    <property type="entry name" value="Hect_E3_ubiquitin_ligase"/>
</dbReference>
<dbReference type="Gene3D" id="3.30.2410.10">
    <property type="entry name" value="Hect, E3 ligase catalytic domain"/>
    <property type="match status" value="1"/>
</dbReference>
<evidence type="ECO:0000256" key="4">
    <source>
        <dbReference type="ARBA" id="ARBA00022786"/>
    </source>
</evidence>
<evidence type="ECO:0000256" key="1">
    <source>
        <dbReference type="ARBA" id="ARBA00000885"/>
    </source>
</evidence>
<dbReference type="Gene3D" id="3.30.2160.10">
    <property type="entry name" value="Hect, E3 ligase catalytic domain"/>
    <property type="match status" value="1"/>
</dbReference>
<dbReference type="FunFam" id="3.30.2160.10:FF:000002">
    <property type="entry name" value="Putative Ubiquitin-protein ligase E3C"/>
    <property type="match status" value="1"/>
</dbReference>
<dbReference type="FunFam" id="3.30.2410.10:FF:000011">
    <property type="entry name" value="Putative Ubiquitin-protein ligase E3C"/>
    <property type="match status" value="1"/>
</dbReference>
<evidence type="ECO:0000256" key="6">
    <source>
        <dbReference type="SAM" id="MobiDB-lite"/>
    </source>
</evidence>
<dbReference type="GO" id="GO:0000209">
    <property type="term" value="P:protein polyubiquitination"/>
    <property type="evidence" value="ECO:0007669"/>
    <property type="project" value="InterPro"/>
</dbReference>
<feature type="region of interest" description="Disordered" evidence="6">
    <location>
        <begin position="1"/>
        <end position="57"/>
    </location>
</feature>
<dbReference type="PANTHER" id="PTHR45700">
    <property type="entry name" value="UBIQUITIN-PROTEIN LIGASE E3C"/>
    <property type="match status" value="1"/>
</dbReference>
<dbReference type="CDD" id="cd00078">
    <property type="entry name" value="HECTc"/>
    <property type="match status" value="1"/>
</dbReference>
<comment type="catalytic activity">
    <reaction evidence="1">
        <text>S-ubiquitinyl-[E2 ubiquitin-conjugating enzyme]-L-cysteine + [acceptor protein]-L-lysine = [E2 ubiquitin-conjugating enzyme]-L-cysteine + N(6)-ubiquitinyl-[acceptor protein]-L-lysine.</text>
        <dbReference type="EC" id="2.3.2.26"/>
    </reaction>
</comment>
<dbReference type="GO" id="GO:0061630">
    <property type="term" value="F:ubiquitin protein ligase activity"/>
    <property type="evidence" value="ECO:0007669"/>
    <property type="project" value="UniProtKB-EC"/>
</dbReference>